<reference evidence="7 8" key="1">
    <citation type="submission" date="2024-09" db="EMBL/GenBank/DDBJ databases">
        <authorList>
            <person name="Lee S.D."/>
        </authorList>
    </citation>
    <scope>NUCLEOTIDE SEQUENCE [LARGE SCALE GENOMIC DNA]</scope>
    <source>
        <strain evidence="7 8">N8-3</strain>
    </source>
</reference>
<feature type="transmembrane region" description="Helical" evidence="5">
    <location>
        <begin position="270"/>
        <end position="287"/>
    </location>
</feature>
<evidence type="ECO:0000256" key="1">
    <source>
        <dbReference type="ARBA" id="ARBA00004141"/>
    </source>
</evidence>
<evidence type="ECO:0000313" key="8">
    <source>
        <dbReference type="Proteomes" id="UP001592531"/>
    </source>
</evidence>
<evidence type="ECO:0000256" key="5">
    <source>
        <dbReference type="SAM" id="Phobius"/>
    </source>
</evidence>
<comment type="caution">
    <text evidence="7">The sequence shown here is derived from an EMBL/GenBank/DDBJ whole genome shotgun (WGS) entry which is preliminary data.</text>
</comment>
<dbReference type="Proteomes" id="UP001592531">
    <property type="component" value="Unassembled WGS sequence"/>
</dbReference>
<keyword evidence="4 5" id="KW-0472">Membrane</keyword>
<feature type="transmembrane region" description="Helical" evidence="5">
    <location>
        <begin position="247"/>
        <end position="263"/>
    </location>
</feature>
<feature type="transmembrane region" description="Helical" evidence="5">
    <location>
        <begin position="223"/>
        <end position="241"/>
    </location>
</feature>
<name>A0ABV6VW07_9ACTN</name>
<proteinExistence type="predicted"/>
<evidence type="ECO:0000259" key="6">
    <source>
        <dbReference type="Pfam" id="PF13515"/>
    </source>
</evidence>
<accession>A0ABV6VW07</accession>
<feature type="transmembrane region" description="Helical" evidence="5">
    <location>
        <begin position="129"/>
        <end position="146"/>
    </location>
</feature>
<dbReference type="EMBL" id="JBHFAB010000009">
    <property type="protein sequence ID" value="MFC1417833.1"/>
    <property type="molecule type" value="Genomic_DNA"/>
</dbReference>
<comment type="subcellular location">
    <subcellularLocation>
        <location evidence="1">Membrane</location>
        <topology evidence="1">Multi-pass membrane protein</topology>
    </subcellularLocation>
</comment>
<keyword evidence="2 5" id="KW-0812">Transmembrane</keyword>
<protein>
    <submittedName>
        <fullName evidence="7">FUSC family protein</fullName>
    </submittedName>
</protein>
<feature type="transmembrane region" description="Helical" evidence="5">
    <location>
        <begin position="299"/>
        <end position="317"/>
    </location>
</feature>
<sequence>MASAGSGLVWRWDGALRGLLYALPAAAVAPHDPSQSMSLAVGLLPAVAIGLPPTRRGRFAVLVVGVCAALSILAGSLLVQLPWLAVAGLFVLAVAAALLAARRRVGVLAMSLCLPLVGAGLSYDDVSSALGVTALIACGSLYAYLLSLPWPLPTQPPATAPTATAPRPPLDRDHALDYGLRLGAAGAAAAACGLALAPTHPGWPVVAALMVMRPVADMQRLRSVGRVLSVLVGGVAALLLLRADPPNPVYGLAVLLAIVAATATQASRWYVLPAVPTFLVLLLLLHTDPAQAHGRFNERVGATVVGVALAYLFGLLLPRWTRRRRVSPPRA</sequence>
<feature type="transmembrane region" description="Helical" evidence="5">
    <location>
        <begin position="59"/>
        <end position="77"/>
    </location>
</feature>
<keyword evidence="3 5" id="KW-1133">Transmembrane helix</keyword>
<gene>
    <name evidence="7" type="ORF">ACEZDE_14440</name>
</gene>
<organism evidence="7 8">
    <name type="scientific">Streptacidiphilus cavernicola</name>
    <dbReference type="NCBI Taxonomy" id="3342716"/>
    <lineage>
        <taxon>Bacteria</taxon>
        <taxon>Bacillati</taxon>
        <taxon>Actinomycetota</taxon>
        <taxon>Actinomycetes</taxon>
        <taxon>Kitasatosporales</taxon>
        <taxon>Streptomycetaceae</taxon>
        <taxon>Streptacidiphilus</taxon>
    </lineage>
</organism>
<feature type="domain" description="Integral membrane bound transporter" evidence="6">
    <location>
        <begin position="189"/>
        <end position="312"/>
    </location>
</feature>
<evidence type="ECO:0000256" key="4">
    <source>
        <dbReference type="ARBA" id="ARBA00023136"/>
    </source>
</evidence>
<evidence type="ECO:0000256" key="3">
    <source>
        <dbReference type="ARBA" id="ARBA00022989"/>
    </source>
</evidence>
<evidence type="ECO:0000313" key="7">
    <source>
        <dbReference type="EMBL" id="MFC1417833.1"/>
    </source>
</evidence>
<evidence type="ECO:0000256" key="2">
    <source>
        <dbReference type="ARBA" id="ARBA00022692"/>
    </source>
</evidence>
<feature type="transmembrane region" description="Helical" evidence="5">
    <location>
        <begin position="83"/>
        <end position="100"/>
    </location>
</feature>
<dbReference type="InterPro" id="IPR049453">
    <property type="entry name" value="Memb_transporter_dom"/>
</dbReference>
<dbReference type="Pfam" id="PF13515">
    <property type="entry name" value="FUSC_2"/>
    <property type="match status" value="1"/>
</dbReference>
<dbReference type="RefSeq" id="WP_380536294.1">
    <property type="nucleotide sequence ID" value="NZ_JBHFAB010000009.1"/>
</dbReference>
<keyword evidence="8" id="KW-1185">Reference proteome</keyword>